<dbReference type="PANTHER" id="PTHR46638:SF1">
    <property type="entry name" value="CORRINOID ADENOSYLTRANSFERASE"/>
    <property type="match status" value="1"/>
</dbReference>
<comment type="catalytic activity">
    <reaction evidence="6 8">
        <text>2 cob(II)yrinate a,c diamide + reduced [electron-transfer flavoprotein] + 2 ATP = 2 adenosylcob(III)yrinate a,c-diamide + 2 triphosphate + oxidized [electron-transfer flavoprotein] + 3 H(+)</text>
        <dbReference type="Rhea" id="RHEA:11528"/>
        <dbReference type="Rhea" id="RHEA-COMP:10685"/>
        <dbReference type="Rhea" id="RHEA-COMP:10686"/>
        <dbReference type="ChEBI" id="CHEBI:15378"/>
        <dbReference type="ChEBI" id="CHEBI:18036"/>
        <dbReference type="ChEBI" id="CHEBI:30616"/>
        <dbReference type="ChEBI" id="CHEBI:57692"/>
        <dbReference type="ChEBI" id="CHEBI:58307"/>
        <dbReference type="ChEBI" id="CHEBI:58503"/>
        <dbReference type="ChEBI" id="CHEBI:58537"/>
        <dbReference type="EC" id="2.5.1.17"/>
    </reaction>
</comment>
<comment type="subcellular location">
    <subcellularLocation>
        <location evidence="8">Cytoplasm</location>
    </subcellularLocation>
</comment>
<evidence type="ECO:0000256" key="4">
    <source>
        <dbReference type="ARBA" id="ARBA00023244"/>
    </source>
</evidence>
<comment type="catalytic activity">
    <reaction evidence="7 8">
        <text>2 cob(II)alamin + reduced [electron-transfer flavoprotein] + 2 ATP = 2 adenosylcob(III)alamin + 2 triphosphate + oxidized [electron-transfer flavoprotein] + 3 H(+)</text>
        <dbReference type="Rhea" id="RHEA:28671"/>
        <dbReference type="Rhea" id="RHEA-COMP:10685"/>
        <dbReference type="Rhea" id="RHEA-COMP:10686"/>
        <dbReference type="ChEBI" id="CHEBI:15378"/>
        <dbReference type="ChEBI" id="CHEBI:16304"/>
        <dbReference type="ChEBI" id="CHEBI:18036"/>
        <dbReference type="ChEBI" id="CHEBI:18408"/>
        <dbReference type="ChEBI" id="CHEBI:30616"/>
        <dbReference type="ChEBI" id="CHEBI:57692"/>
        <dbReference type="ChEBI" id="CHEBI:58307"/>
        <dbReference type="EC" id="2.5.1.17"/>
    </reaction>
</comment>
<reference evidence="10 11" key="1">
    <citation type="submission" date="2019-05" db="EMBL/GenBank/DDBJ databases">
        <title>Thiomicrorhabdus sediminis sp. nov, a novel sulfur-oxidizing bacterium isolated from coastal sediment.</title>
        <authorList>
            <person name="Liu X."/>
        </authorList>
    </citation>
    <scope>NUCLEOTIDE SEQUENCE [LARGE SCALE GENOMIC DNA]</scope>
    <source>
        <strain evidence="10 11">G1</strain>
    </source>
</reference>
<keyword evidence="4 8" id="KW-0627">Porphyrin biosynthesis</keyword>
<dbReference type="PIRSF" id="PIRSF015617">
    <property type="entry name" value="Adensltrnsf_CobA"/>
    <property type="match status" value="1"/>
</dbReference>
<evidence type="ECO:0000256" key="5">
    <source>
        <dbReference type="ARBA" id="ARBA00024929"/>
    </source>
</evidence>
<proteinExistence type="inferred from homology"/>
<keyword evidence="8" id="KW-0169">Cobalamin biosynthesis</keyword>
<protein>
    <recommendedName>
        <fullName evidence="3 8">Corrinoid adenosyltransferase</fullName>
        <ecNumber evidence="3 8">2.5.1.17</ecNumber>
    </recommendedName>
    <alternativeName>
        <fullName evidence="8">Cob(II)alamin adenosyltransferase</fullName>
    </alternativeName>
    <alternativeName>
        <fullName evidence="8">Cob(II)yrinic acid a,c-diamide adenosyltransferase</fullName>
    </alternativeName>
</protein>
<evidence type="ECO:0000256" key="9">
    <source>
        <dbReference type="SAM" id="MobiDB-lite"/>
    </source>
</evidence>
<keyword evidence="8" id="KW-0547">Nucleotide-binding</keyword>
<evidence type="ECO:0000313" key="10">
    <source>
        <dbReference type="EMBL" id="QCU90345.1"/>
    </source>
</evidence>
<organism evidence="10 11">
    <name type="scientific">Thiomicrorhabdus sediminis</name>
    <dbReference type="NCBI Taxonomy" id="2580412"/>
    <lineage>
        <taxon>Bacteria</taxon>
        <taxon>Pseudomonadati</taxon>
        <taxon>Pseudomonadota</taxon>
        <taxon>Gammaproteobacteria</taxon>
        <taxon>Thiotrichales</taxon>
        <taxon>Piscirickettsiaceae</taxon>
        <taxon>Thiomicrorhabdus</taxon>
    </lineage>
</organism>
<dbReference type="GO" id="GO:0009236">
    <property type="term" value="P:cobalamin biosynthetic process"/>
    <property type="evidence" value="ECO:0007669"/>
    <property type="project" value="UniProtKB-UniRule"/>
</dbReference>
<evidence type="ECO:0000256" key="7">
    <source>
        <dbReference type="ARBA" id="ARBA00048692"/>
    </source>
</evidence>
<dbReference type="Pfam" id="PF02572">
    <property type="entry name" value="CobA_CobO_BtuR"/>
    <property type="match status" value="1"/>
</dbReference>
<evidence type="ECO:0000313" key="11">
    <source>
        <dbReference type="Proteomes" id="UP000304864"/>
    </source>
</evidence>
<dbReference type="SUPFAM" id="SSF52540">
    <property type="entry name" value="P-loop containing nucleoside triphosphate hydrolases"/>
    <property type="match status" value="1"/>
</dbReference>
<dbReference type="Gene3D" id="3.40.50.300">
    <property type="entry name" value="P-loop containing nucleotide triphosphate hydrolases"/>
    <property type="match status" value="1"/>
</dbReference>
<dbReference type="OrthoDB" id="9810309at2"/>
<keyword evidence="8" id="KW-0067">ATP-binding</keyword>
<dbReference type="GO" id="GO:0005524">
    <property type="term" value="F:ATP binding"/>
    <property type="evidence" value="ECO:0007669"/>
    <property type="project" value="UniProtKB-UniRule"/>
</dbReference>
<dbReference type="InterPro" id="IPR027417">
    <property type="entry name" value="P-loop_NTPase"/>
</dbReference>
<sequence>MTNKPPSKQDQYHQKRMQRKKAQIDASIAKADIEKGVMLVVTGNGKGKSTSAFGMVARALGHGLRVGVCQFIKSRTDTGEEAFFRQQENVEWHVLGDGFTWDTQDRQGDIDSAKRGWQVAETMLQDSRFDLVVLDELTYLLSLDYLDKEPVLSALAKRPAQQHVVVTGRSAIVELKDMADTVSDIRDEKHAYTSGIKAQQGVDW</sequence>
<comment type="function">
    <text evidence="5 8">Required for both de novo synthesis of the corrin ring for the assimilation of exogenous corrinoids. Participates in the adenosylation of a variety of incomplete and complete corrinoids.</text>
</comment>
<evidence type="ECO:0000256" key="6">
    <source>
        <dbReference type="ARBA" id="ARBA00048555"/>
    </source>
</evidence>
<dbReference type="Proteomes" id="UP000304864">
    <property type="component" value="Chromosome"/>
</dbReference>
<dbReference type="NCBIfam" id="NF004637">
    <property type="entry name" value="PRK05986.1"/>
    <property type="match status" value="1"/>
</dbReference>
<keyword evidence="8 10" id="KW-0808">Transferase</keyword>
<dbReference type="EC" id="2.5.1.17" evidence="3 8"/>
<evidence type="ECO:0000256" key="3">
    <source>
        <dbReference type="ARBA" id="ARBA00012454"/>
    </source>
</evidence>
<dbReference type="UniPathway" id="UPA00148">
    <property type="reaction ID" value="UER00233"/>
</dbReference>
<evidence type="ECO:0000256" key="2">
    <source>
        <dbReference type="ARBA" id="ARBA00007487"/>
    </source>
</evidence>
<feature type="region of interest" description="Disordered" evidence="9">
    <location>
        <begin position="1"/>
        <end position="23"/>
    </location>
</feature>
<comment type="similarity">
    <text evidence="2 8">Belongs to the Cob(I)alamin adenosyltransferase family.</text>
</comment>
<keyword evidence="11" id="KW-1185">Reference proteome</keyword>
<gene>
    <name evidence="10" type="primary">cobO</name>
    <name evidence="10" type="ORF">FE785_06730</name>
</gene>
<dbReference type="InterPro" id="IPR003724">
    <property type="entry name" value="CblAdoTrfase_CobA"/>
</dbReference>
<dbReference type="EMBL" id="CP040602">
    <property type="protein sequence ID" value="QCU90345.1"/>
    <property type="molecule type" value="Genomic_DNA"/>
</dbReference>
<dbReference type="NCBIfam" id="TIGR00708">
    <property type="entry name" value="cobA"/>
    <property type="match status" value="1"/>
</dbReference>
<dbReference type="GO" id="GO:0008817">
    <property type="term" value="F:corrinoid adenosyltransferase activity"/>
    <property type="evidence" value="ECO:0007669"/>
    <property type="project" value="UniProtKB-UniRule"/>
</dbReference>
<dbReference type="AlphaFoldDB" id="A0A4P9K5R5"/>
<keyword evidence="8" id="KW-0963">Cytoplasm</keyword>
<comment type="pathway">
    <text evidence="1 8">Cofactor biosynthesis; adenosylcobalamin biosynthesis; adenosylcobalamin from cob(II)yrinate a,c-diamide: step 2/7.</text>
</comment>
<dbReference type="RefSeq" id="WP_138565020.1">
    <property type="nucleotide sequence ID" value="NZ_CP040602.1"/>
</dbReference>
<dbReference type="GO" id="GO:0005737">
    <property type="term" value="C:cytoplasm"/>
    <property type="evidence" value="ECO:0007669"/>
    <property type="project" value="UniProtKB-SubCell"/>
</dbReference>
<evidence type="ECO:0000256" key="8">
    <source>
        <dbReference type="PIRNR" id="PIRNR015617"/>
    </source>
</evidence>
<dbReference type="PANTHER" id="PTHR46638">
    <property type="entry name" value="CORRINOID ADENOSYLTRANSFERASE"/>
    <property type="match status" value="1"/>
</dbReference>
<dbReference type="KEGG" id="thig:FE785_06730"/>
<name>A0A4P9K5R5_9GAMM</name>
<accession>A0A4P9K5R5</accession>
<dbReference type="CDD" id="cd00561">
    <property type="entry name" value="CobA_ACA"/>
    <property type="match status" value="1"/>
</dbReference>
<dbReference type="GO" id="GO:0006779">
    <property type="term" value="P:porphyrin-containing compound biosynthetic process"/>
    <property type="evidence" value="ECO:0007669"/>
    <property type="project" value="UniProtKB-UniRule"/>
</dbReference>
<evidence type="ECO:0000256" key="1">
    <source>
        <dbReference type="ARBA" id="ARBA00005121"/>
    </source>
</evidence>